<proteinExistence type="predicted"/>
<dbReference type="EMBL" id="CP051685">
    <property type="protein sequence ID" value="QJE01748.1"/>
    <property type="molecule type" value="Genomic_DNA"/>
</dbReference>
<dbReference type="InterPro" id="IPR051531">
    <property type="entry name" value="N-acetyltransferase"/>
</dbReference>
<evidence type="ECO:0000313" key="2">
    <source>
        <dbReference type="EMBL" id="QJE01748.1"/>
    </source>
</evidence>
<dbReference type="InterPro" id="IPR016181">
    <property type="entry name" value="Acyl_CoA_acyltransferase"/>
</dbReference>
<dbReference type="SUPFAM" id="SSF55729">
    <property type="entry name" value="Acyl-CoA N-acyltransferases (Nat)"/>
    <property type="match status" value="1"/>
</dbReference>
<dbReference type="Proteomes" id="UP000502415">
    <property type="component" value="Chromosome"/>
</dbReference>
<dbReference type="Pfam" id="PF13302">
    <property type="entry name" value="Acetyltransf_3"/>
    <property type="match status" value="1"/>
</dbReference>
<accession>A0A7Z2VYF4</accession>
<dbReference type="PANTHER" id="PTHR43792">
    <property type="entry name" value="GNAT FAMILY, PUTATIVE (AFU_ORTHOLOGUE AFUA_3G00765)-RELATED-RELATED"/>
    <property type="match status" value="1"/>
</dbReference>
<dbReference type="AlphaFoldDB" id="A0A7Z2VYF4"/>
<organism evidence="2 3">
    <name type="scientific">Massilia forsythiae</name>
    <dbReference type="NCBI Taxonomy" id="2728020"/>
    <lineage>
        <taxon>Bacteria</taxon>
        <taxon>Pseudomonadati</taxon>
        <taxon>Pseudomonadota</taxon>
        <taxon>Betaproteobacteria</taxon>
        <taxon>Burkholderiales</taxon>
        <taxon>Oxalobacteraceae</taxon>
        <taxon>Telluria group</taxon>
        <taxon>Massilia</taxon>
    </lineage>
</organism>
<name>A0A7Z2VYF4_9BURK</name>
<evidence type="ECO:0000313" key="3">
    <source>
        <dbReference type="Proteomes" id="UP000502415"/>
    </source>
</evidence>
<protein>
    <submittedName>
        <fullName evidence="2">GNAT family N-acetyltransferase</fullName>
    </submittedName>
</protein>
<sequence length="173" mass="19740">MTVLRTERLRFEPFDDSHVDGLHAMNRDPDVQRYLLGRPETIDETRASVARVRTRRAALGYGWWAFIEAASGELVGAGCVQHLGHERANPLEIGWRLRRDRWGLGLASEAAHELARFAFAELDAPLVCAIRHPDNLASRRVMDKLGMRYIGLEEQHGEQVALHRLLRADWLAR</sequence>
<dbReference type="PROSITE" id="PS51186">
    <property type="entry name" value="GNAT"/>
    <property type="match status" value="1"/>
</dbReference>
<dbReference type="InterPro" id="IPR000182">
    <property type="entry name" value="GNAT_dom"/>
</dbReference>
<keyword evidence="3" id="KW-1185">Reference proteome</keyword>
<dbReference type="GO" id="GO:0016747">
    <property type="term" value="F:acyltransferase activity, transferring groups other than amino-acyl groups"/>
    <property type="evidence" value="ECO:0007669"/>
    <property type="project" value="InterPro"/>
</dbReference>
<dbReference type="RefSeq" id="WP_170203786.1">
    <property type="nucleotide sequence ID" value="NZ_CP051685.1"/>
</dbReference>
<dbReference type="SMR" id="A0A7Z2VYF4"/>
<dbReference type="KEGG" id="mfy:HH212_18370"/>
<dbReference type="PANTHER" id="PTHR43792:SF1">
    <property type="entry name" value="N-ACETYLTRANSFERASE DOMAIN-CONTAINING PROTEIN"/>
    <property type="match status" value="1"/>
</dbReference>
<dbReference type="Gene3D" id="3.40.630.30">
    <property type="match status" value="1"/>
</dbReference>
<keyword evidence="2" id="KW-0808">Transferase</keyword>
<reference evidence="2 3" key="1">
    <citation type="submission" date="2020-04" db="EMBL/GenBank/DDBJ databases">
        <title>Genome sequencing of novel species.</title>
        <authorList>
            <person name="Heo J."/>
            <person name="Kim S.-J."/>
            <person name="Kim J.-S."/>
            <person name="Hong S.-B."/>
            <person name="Kwon S.-W."/>
        </authorList>
    </citation>
    <scope>NUCLEOTIDE SEQUENCE [LARGE SCALE GENOMIC DNA]</scope>
    <source>
        <strain evidence="2 3">GN2-R2</strain>
    </source>
</reference>
<gene>
    <name evidence="2" type="ORF">HH212_18370</name>
</gene>
<feature type="domain" description="N-acetyltransferase" evidence="1">
    <location>
        <begin position="9"/>
        <end position="167"/>
    </location>
</feature>
<evidence type="ECO:0000259" key="1">
    <source>
        <dbReference type="PROSITE" id="PS51186"/>
    </source>
</evidence>